<comment type="caution">
    <text evidence="1">The sequence shown here is derived from an EMBL/GenBank/DDBJ whole genome shotgun (WGS) entry which is preliminary data.</text>
</comment>
<dbReference type="PATRIC" id="fig|857291.3.peg.1832"/>
<gene>
    <name evidence="1" type="ORF">HMPREF9138_01832</name>
</gene>
<dbReference type="GeneID" id="66731826"/>
<evidence type="ECO:0000313" key="2">
    <source>
        <dbReference type="Proteomes" id="UP000004597"/>
    </source>
</evidence>
<reference evidence="1 2" key="1">
    <citation type="submission" date="2011-10" db="EMBL/GenBank/DDBJ databases">
        <title>The Genome Sequence of Prevotella histicola F0411.</title>
        <authorList>
            <consortium name="The Broad Institute Genome Sequencing Platform"/>
            <person name="Earl A."/>
            <person name="Ward D."/>
            <person name="Feldgarden M."/>
            <person name="Gevers D."/>
            <person name="Izard J."/>
            <person name="Ganesan A."/>
            <person name="Blanton J.M."/>
            <person name="Baranova O.V."/>
            <person name="Tanner A.C."/>
            <person name="Mathney J.M.J."/>
            <person name="Dewhirst F.E."/>
            <person name="Young S.K."/>
            <person name="Zeng Q."/>
            <person name="Gargeya S."/>
            <person name="Fitzgerald M."/>
            <person name="Haas B."/>
            <person name="Abouelleil A."/>
            <person name="Alvarado L."/>
            <person name="Arachchi H.M."/>
            <person name="Berlin A."/>
            <person name="Brown A."/>
            <person name="Chapman S.B."/>
            <person name="Chen Z."/>
            <person name="Dunbar C."/>
            <person name="Freedman E."/>
            <person name="Gearin G."/>
            <person name="Gellesch M."/>
            <person name="Goldberg J."/>
            <person name="Griggs A."/>
            <person name="Gujja S."/>
            <person name="Heiman D."/>
            <person name="Howarth C."/>
            <person name="Larson L."/>
            <person name="Lui A."/>
            <person name="MacDonald P.J.P."/>
            <person name="Montmayeur A."/>
            <person name="Murphy C."/>
            <person name="Neiman D."/>
            <person name="Pearson M."/>
            <person name="Priest M."/>
            <person name="Roberts A."/>
            <person name="Saif S."/>
            <person name="Shea T."/>
            <person name="Shenoy N."/>
            <person name="Sisk P."/>
            <person name="Stolte C."/>
            <person name="Sykes S."/>
            <person name="Wortman J."/>
            <person name="Nusbaum C."/>
            <person name="Birren B."/>
        </authorList>
    </citation>
    <scope>NUCLEOTIDE SEQUENCE [LARGE SCALE GENOMIC DNA]</scope>
    <source>
        <strain evidence="1 2">F0411</strain>
    </source>
</reference>
<dbReference type="AlphaFoldDB" id="G6AIA5"/>
<name>G6AIA5_9BACT</name>
<dbReference type="HOGENOM" id="CLU_075559_1_0_10"/>
<dbReference type="Proteomes" id="UP000004597">
    <property type="component" value="Unassembled WGS sequence"/>
</dbReference>
<organism evidence="1 2">
    <name type="scientific">Prevotella histicola F0411</name>
    <dbReference type="NCBI Taxonomy" id="857291"/>
    <lineage>
        <taxon>Bacteria</taxon>
        <taxon>Pseudomonadati</taxon>
        <taxon>Bacteroidota</taxon>
        <taxon>Bacteroidia</taxon>
        <taxon>Bacteroidales</taxon>
        <taxon>Prevotellaceae</taxon>
        <taxon>Prevotella</taxon>
    </lineage>
</organism>
<accession>G6AIA5</accession>
<evidence type="ECO:0000313" key="1">
    <source>
        <dbReference type="EMBL" id="EHG15611.1"/>
    </source>
</evidence>
<dbReference type="InterPro" id="IPR025051">
    <property type="entry name" value="DUF3990"/>
</dbReference>
<evidence type="ECO:0008006" key="3">
    <source>
        <dbReference type="Google" id="ProtNLM"/>
    </source>
</evidence>
<dbReference type="RefSeq" id="WP_008823742.1">
    <property type="nucleotide sequence ID" value="NZ_JH376765.1"/>
</dbReference>
<dbReference type="EMBL" id="AFXP01000019">
    <property type="protein sequence ID" value="EHG15611.1"/>
    <property type="molecule type" value="Genomic_DNA"/>
</dbReference>
<protein>
    <recommendedName>
        <fullName evidence="3">DUF3990 domain-containing protein</fullName>
    </recommendedName>
</protein>
<sequence>MKLFHGTNIDFDNIDLKMSKPNKDFGQGFYLSDTRQQAEELAMARVELTGGNPVVIEYDFDEKLLHDKSLKVKLFEEYTEDWANFILTNRNSTNGNIHDYDIVFGPIANDRVGRQLWRYRNHDIDMSTLVKNLKFMKGITFQYFFGTERAIKHLKKR</sequence>
<dbReference type="STRING" id="857291.HMPREF9138_01832"/>
<keyword evidence="2" id="KW-1185">Reference proteome</keyword>
<proteinExistence type="predicted"/>
<dbReference type="Pfam" id="PF13151">
    <property type="entry name" value="DUF3990"/>
    <property type="match status" value="1"/>
</dbReference>